<gene>
    <name evidence="1" type="ORF">ENY07_04655</name>
</gene>
<dbReference type="AlphaFoldDB" id="A0A8J4M5B2"/>
<evidence type="ECO:0000313" key="1">
    <source>
        <dbReference type="EMBL" id="HGC42502.1"/>
    </source>
</evidence>
<proteinExistence type="predicted"/>
<dbReference type="PROSITE" id="PS51257">
    <property type="entry name" value="PROKAR_LIPOPROTEIN"/>
    <property type="match status" value="1"/>
</dbReference>
<name>A0A8J4M5B2_9PROT</name>
<sequence>MSALRTLPRNLPWGILLGLGAALGLAACNYIGKQITTQVYDDRFTGELEPAGGTHCPEAMPATLVTRAKDHSVTFAPNDGVLLLRGTIGPDGSVAASLNTAPPKHPPYLLSLTGQLGKDGFSGRYETPQCSFKAELTRPAPLPRRFVDPKNVLGIPNP</sequence>
<dbReference type="EMBL" id="DTQM01000089">
    <property type="protein sequence ID" value="HGC42502.1"/>
    <property type="molecule type" value="Genomic_DNA"/>
</dbReference>
<accession>A0A8J4M5B2</accession>
<reference evidence="1" key="1">
    <citation type="journal article" date="2020" name="mSystems">
        <title>Genome- and Community-Level Interaction Insights into Carbon Utilization and Element Cycling Functions of Hydrothermarchaeota in Hydrothermal Sediment.</title>
        <authorList>
            <person name="Zhou Z."/>
            <person name="Liu Y."/>
            <person name="Xu W."/>
            <person name="Pan J."/>
            <person name="Luo Z.H."/>
            <person name="Li M."/>
        </authorList>
    </citation>
    <scope>NUCLEOTIDE SEQUENCE</scope>
    <source>
        <strain evidence="1">SpSt-997</strain>
    </source>
</reference>
<evidence type="ECO:0008006" key="2">
    <source>
        <dbReference type="Google" id="ProtNLM"/>
    </source>
</evidence>
<protein>
    <recommendedName>
        <fullName evidence="2">Lipoprotein</fullName>
    </recommendedName>
</protein>
<comment type="caution">
    <text evidence="1">The sequence shown here is derived from an EMBL/GenBank/DDBJ whole genome shotgun (WGS) entry which is preliminary data.</text>
</comment>
<organism evidence="1">
    <name type="scientific">Acidicaldus sp</name>
    <dbReference type="NCBI Taxonomy" id="1872105"/>
    <lineage>
        <taxon>Bacteria</taxon>
        <taxon>Pseudomonadati</taxon>
        <taxon>Pseudomonadota</taxon>
        <taxon>Alphaproteobacteria</taxon>
        <taxon>Acetobacterales</taxon>
        <taxon>Acetobacteraceae</taxon>
        <taxon>Acidicaldus</taxon>
    </lineage>
</organism>